<dbReference type="InterPro" id="IPR050475">
    <property type="entry name" value="Prenyltransferase_related"/>
</dbReference>
<organism evidence="6 7">
    <name type="scientific">Mycena pura</name>
    <dbReference type="NCBI Taxonomy" id="153505"/>
    <lineage>
        <taxon>Eukaryota</taxon>
        <taxon>Fungi</taxon>
        <taxon>Dikarya</taxon>
        <taxon>Basidiomycota</taxon>
        <taxon>Agaricomycotina</taxon>
        <taxon>Agaricomycetes</taxon>
        <taxon>Agaricomycetidae</taxon>
        <taxon>Agaricales</taxon>
        <taxon>Marasmiineae</taxon>
        <taxon>Mycenaceae</taxon>
        <taxon>Mycena</taxon>
    </lineage>
</organism>
<dbReference type="Gene3D" id="1.10.357.140">
    <property type="entry name" value="UbiA prenyltransferase"/>
    <property type="match status" value="1"/>
</dbReference>
<feature type="transmembrane region" description="Helical" evidence="5">
    <location>
        <begin position="241"/>
        <end position="262"/>
    </location>
</feature>
<evidence type="ECO:0000256" key="1">
    <source>
        <dbReference type="ARBA" id="ARBA00004141"/>
    </source>
</evidence>
<gene>
    <name evidence="6" type="ORF">GGX14DRAFT_697458</name>
</gene>
<accession>A0AAD6YAY3</accession>
<keyword evidence="2 5" id="KW-0812">Transmembrane</keyword>
<feature type="transmembrane region" description="Helical" evidence="5">
    <location>
        <begin position="202"/>
        <end position="220"/>
    </location>
</feature>
<evidence type="ECO:0000256" key="2">
    <source>
        <dbReference type="ARBA" id="ARBA00022692"/>
    </source>
</evidence>
<dbReference type="GO" id="GO:0016765">
    <property type="term" value="F:transferase activity, transferring alkyl or aryl (other than methyl) groups"/>
    <property type="evidence" value="ECO:0007669"/>
    <property type="project" value="InterPro"/>
</dbReference>
<reference evidence="6" key="1">
    <citation type="submission" date="2023-03" db="EMBL/GenBank/DDBJ databases">
        <title>Massive genome expansion in bonnet fungi (Mycena s.s.) driven by repeated elements and novel gene families across ecological guilds.</title>
        <authorList>
            <consortium name="Lawrence Berkeley National Laboratory"/>
            <person name="Harder C.B."/>
            <person name="Miyauchi S."/>
            <person name="Viragh M."/>
            <person name="Kuo A."/>
            <person name="Thoen E."/>
            <person name="Andreopoulos B."/>
            <person name="Lu D."/>
            <person name="Skrede I."/>
            <person name="Drula E."/>
            <person name="Henrissat B."/>
            <person name="Morin E."/>
            <person name="Kohler A."/>
            <person name="Barry K."/>
            <person name="LaButti K."/>
            <person name="Morin E."/>
            <person name="Salamov A."/>
            <person name="Lipzen A."/>
            <person name="Mereny Z."/>
            <person name="Hegedus B."/>
            <person name="Baldrian P."/>
            <person name="Stursova M."/>
            <person name="Weitz H."/>
            <person name="Taylor A."/>
            <person name="Grigoriev I.V."/>
            <person name="Nagy L.G."/>
            <person name="Martin F."/>
            <person name="Kauserud H."/>
        </authorList>
    </citation>
    <scope>NUCLEOTIDE SEQUENCE</scope>
    <source>
        <strain evidence="6">9144</strain>
    </source>
</reference>
<feature type="transmembrane region" description="Helical" evidence="5">
    <location>
        <begin position="130"/>
        <end position="162"/>
    </location>
</feature>
<dbReference type="InterPro" id="IPR000537">
    <property type="entry name" value="UbiA_prenyltransferase"/>
</dbReference>
<feature type="transmembrane region" description="Helical" evidence="5">
    <location>
        <begin position="174"/>
        <end position="196"/>
    </location>
</feature>
<dbReference type="CDD" id="cd13965">
    <property type="entry name" value="PT_UbiA_3"/>
    <property type="match status" value="1"/>
</dbReference>
<dbReference type="AlphaFoldDB" id="A0AAD6YAY3"/>
<keyword evidence="3 5" id="KW-1133">Transmembrane helix</keyword>
<proteinExistence type="predicted"/>
<protein>
    <submittedName>
        <fullName evidence="6">UbiA prenyltransferase family-domain-containing protein</fullName>
    </submittedName>
</protein>
<keyword evidence="7" id="KW-1185">Reference proteome</keyword>
<sequence length="318" mass="35003">MSTAAKHSVPTPRNLEALAEENPGILGVSYLSDVFAHEARVFWGFTWRDWSMSVIPGMMYTVAALRSLDALPSDDFPRVALTRSFIYFVLFIYSMDIANQINGYAEDRVDKPDRPIPSGLVSLKGAHIRWYITTGALLALGAAWGVLRWAALWVGITVYTNWCGGNAHWVTKNLLFMSVGSLSIVTAAWGLAAPIGPAEWRFMLLLSALFGLVASVQDIRDMEGDRAVGRRTLPLVLGARFRGAMAALICAAPPVAWTVRFYDSKNAFVPPCGALLTLAMLYMAYRVLRGRSAAYDHGTYMLLTYIYCGCVAVPMLFP</sequence>
<dbReference type="Pfam" id="PF01040">
    <property type="entry name" value="UbiA"/>
    <property type="match status" value="1"/>
</dbReference>
<dbReference type="Proteomes" id="UP001219525">
    <property type="component" value="Unassembled WGS sequence"/>
</dbReference>
<dbReference type="PANTHER" id="PTHR42723:SF1">
    <property type="entry name" value="CHLOROPHYLL SYNTHASE, CHLOROPLASTIC"/>
    <property type="match status" value="1"/>
</dbReference>
<dbReference type="GO" id="GO:0016020">
    <property type="term" value="C:membrane"/>
    <property type="evidence" value="ECO:0007669"/>
    <property type="project" value="UniProtKB-SubCell"/>
</dbReference>
<feature type="transmembrane region" description="Helical" evidence="5">
    <location>
        <begin position="268"/>
        <end position="288"/>
    </location>
</feature>
<keyword evidence="4 5" id="KW-0472">Membrane</keyword>
<comment type="caution">
    <text evidence="6">The sequence shown here is derived from an EMBL/GenBank/DDBJ whole genome shotgun (WGS) entry which is preliminary data.</text>
</comment>
<dbReference type="InterPro" id="IPR044878">
    <property type="entry name" value="UbiA_sf"/>
</dbReference>
<evidence type="ECO:0000256" key="4">
    <source>
        <dbReference type="ARBA" id="ARBA00023136"/>
    </source>
</evidence>
<dbReference type="EMBL" id="JARJCW010000027">
    <property type="protein sequence ID" value="KAJ7210879.1"/>
    <property type="molecule type" value="Genomic_DNA"/>
</dbReference>
<name>A0AAD6YAY3_9AGAR</name>
<evidence type="ECO:0000256" key="5">
    <source>
        <dbReference type="SAM" id="Phobius"/>
    </source>
</evidence>
<evidence type="ECO:0000313" key="7">
    <source>
        <dbReference type="Proteomes" id="UP001219525"/>
    </source>
</evidence>
<evidence type="ECO:0000256" key="3">
    <source>
        <dbReference type="ARBA" id="ARBA00022989"/>
    </source>
</evidence>
<dbReference type="PANTHER" id="PTHR42723">
    <property type="entry name" value="CHLOROPHYLL SYNTHASE"/>
    <property type="match status" value="1"/>
</dbReference>
<comment type="subcellular location">
    <subcellularLocation>
        <location evidence="1">Membrane</location>
        <topology evidence="1">Multi-pass membrane protein</topology>
    </subcellularLocation>
</comment>
<feature type="transmembrane region" description="Helical" evidence="5">
    <location>
        <begin position="300"/>
        <end position="317"/>
    </location>
</feature>
<evidence type="ECO:0000313" key="6">
    <source>
        <dbReference type="EMBL" id="KAJ7210879.1"/>
    </source>
</evidence>